<dbReference type="Pfam" id="PF13358">
    <property type="entry name" value="DDE_3"/>
    <property type="match status" value="1"/>
</dbReference>
<dbReference type="InterPro" id="IPR036397">
    <property type="entry name" value="RNaseH_sf"/>
</dbReference>
<feature type="compositionally biased region" description="Basic residues" evidence="5">
    <location>
        <begin position="317"/>
        <end position="327"/>
    </location>
</feature>
<dbReference type="PANTHER" id="PTHR10206">
    <property type="entry name" value="CATHELICIDIN"/>
    <property type="match status" value="1"/>
</dbReference>
<evidence type="ECO:0000259" key="6">
    <source>
        <dbReference type="Pfam" id="PF13358"/>
    </source>
</evidence>
<evidence type="ECO:0000313" key="7">
    <source>
        <dbReference type="EMBL" id="CAJ0960043.1"/>
    </source>
</evidence>
<sequence>MNGAMYCEILSANLLPSARALKMKRGWVFQHDNDPKHTARATKEWLRKKHFKVLEWPSQSPDLNPIENLWRELKVRVAKRKAKNITALEEICMEEWANIPTTGIMWGCAAEDWRRWKSAEAAVKRNKENNSRDSAIYKVAFSSSDVDYAQITLSHLQTSDNQDFTIIQEYEEIKKKNIREEQSRERPLPLTEATMRSWRLSLLLLSAVTLHGCLSDTPEPEIKDGRSIGDITDLYNQMEGVTYLYKSLDQIHISPPEDTKSFLIKETVCLKSENPELSQCDFKSDGNVKICTLHLGDEDPVDKICISLTTDDTANRTGRRRCPRRPCRLPGSNSPIGFA</sequence>
<dbReference type="InterPro" id="IPR001894">
    <property type="entry name" value="Cathelicidin-like"/>
</dbReference>
<evidence type="ECO:0000256" key="5">
    <source>
        <dbReference type="SAM" id="MobiDB-lite"/>
    </source>
</evidence>
<dbReference type="Pfam" id="PF00666">
    <property type="entry name" value="Cathelicidins"/>
    <property type="match status" value="1"/>
</dbReference>
<dbReference type="Gene3D" id="3.10.450.10">
    <property type="match status" value="1"/>
</dbReference>
<organism evidence="7 8">
    <name type="scientific">Ranitomeya imitator</name>
    <name type="common">mimic poison frog</name>
    <dbReference type="NCBI Taxonomy" id="111125"/>
    <lineage>
        <taxon>Eukaryota</taxon>
        <taxon>Metazoa</taxon>
        <taxon>Chordata</taxon>
        <taxon>Craniata</taxon>
        <taxon>Vertebrata</taxon>
        <taxon>Euteleostomi</taxon>
        <taxon>Amphibia</taxon>
        <taxon>Batrachia</taxon>
        <taxon>Anura</taxon>
        <taxon>Neobatrachia</taxon>
        <taxon>Hyloidea</taxon>
        <taxon>Dendrobatidae</taxon>
        <taxon>Dendrobatinae</taxon>
        <taxon>Ranitomeya</taxon>
    </lineage>
</organism>
<dbReference type="Proteomes" id="UP001176940">
    <property type="component" value="Unassembled WGS sequence"/>
</dbReference>
<evidence type="ECO:0000313" key="8">
    <source>
        <dbReference type="Proteomes" id="UP001176940"/>
    </source>
</evidence>
<comment type="caution">
    <text evidence="7">The sequence shown here is derived from an EMBL/GenBank/DDBJ whole genome shotgun (WGS) entry which is preliminary data.</text>
</comment>
<evidence type="ECO:0000256" key="2">
    <source>
        <dbReference type="ARBA" id="ARBA00005320"/>
    </source>
</evidence>
<proteinExistence type="inferred from homology"/>
<comment type="similarity">
    <text evidence="2">Belongs to the cathelicidin family.</text>
</comment>
<dbReference type="Gene3D" id="3.30.420.10">
    <property type="entry name" value="Ribonuclease H-like superfamily/Ribonuclease H"/>
    <property type="match status" value="1"/>
</dbReference>
<accession>A0ABN9M6A2</accession>
<keyword evidence="4" id="KW-1015">Disulfide bond</keyword>
<evidence type="ECO:0000256" key="4">
    <source>
        <dbReference type="ARBA" id="ARBA00023157"/>
    </source>
</evidence>
<feature type="region of interest" description="Disordered" evidence="5">
    <location>
        <begin position="314"/>
        <end position="339"/>
    </location>
</feature>
<reference evidence="7" key="1">
    <citation type="submission" date="2023-07" db="EMBL/GenBank/DDBJ databases">
        <authorList>
            <person name="Stuckert A."/>
        </authorList>
    </citation>
    <scope>NUCLEOTIDE SEQUENCE</scope>
</reference>
<name>A0ABN9M6A2_9NEOB</name>
<feature type="domain" description="Tc1-like transposase DDE" evidence="6">
    <location>
        <begin position="26"/>
        <end position="88"/>
    </location>
</feature>
<protein>
    <recommendedName>
        <fullName evidence="6">Tc1-like transposase DDE domain-containing protein</fullName>
    </recommendedName>
</protein>
<comment type="subcellular location">
    <subcellularLocation>
        <location evidence="1">Secreted</location>
    </subcellularLocation>
</comment>
<dbReference type="InterPro" id="IPR038717">
    <property type="entry name" value="Tc1-like_DDE_dom"/>
</dbReference>
<gene>
    <name evidence="7" type="ORF">RIMI_LOCUS17107622</name>
</gene>
<dbReference type="InterPro" id="IPR046350">
    <property type="entry name" value="Cystatin_sf"/>
</dbReference>
<keyword evidence="3" id="KW-0964">Secreted</keyword>
<evidence type="ECO:0000256" key="3">
    <source>
        <dbReference type="ARBA" id="ARBA00022525"/>
    </source>
</evidence>
<dbReference type="EMBL" id="CAUEEQ010049175">
    <property type="protein sequence ID" value="CAJ0960043.1"/>
    <property type="molecule type" value="Genomic_DNA"/>
</dbReference>
<keyword evidence="8" id="KW-1185">Reference proteome</keyword>
<dbReference type="PANTHER" id="PTHR10206:SF0">
    <property type="entry name" value="CATHELICIDIN B1-RELATED"/>
    <property type="match status" value="1"/>
</dbReference>
<evidence type="ECO:0000256" key="1">
    <source>
        <dbReference type="ARBA" id="ARBA00004613"/>
    </source>
</evidence>
<dbReference type="SUPFAM" id="SSF54403">
    <property type="entry name" value="Cystatin/monellin"/>
    <property type="match status" value="1"/>
</dbReference>